<proteinExistence type="predicted"/>
<dbReference type="PATRIC" id="fig|1339315.3.peg.1855"/>
<evidence type="ECO:0000313" key="2">
    <source>
        <dbReference type="EMBL" id="EXY75126.1"/>
    </source>
</evidence>
<gene>
    <name evidence="2" type="ORF">M124_1059</name>
</gene>
<dbReference type="Proteomes" id="UP000020529">
    <property type="component" value="Unassembled WGS sequence"/>
</dbReference>
<feature type="chain" id="PRO_5001479115" description="Outer membrane protein beta-barrel domain-containing protein" evidence="1">
    <location>
        <begin position="28"/>
        <end position="250"/>
    </location>
</feature>
<comment type="caution">
    <text evidence="2">The sequence shown here is derived from an EMBL/GenBank/DDBJ whole genome shotgun (WGS) entry which is preliminary data.</text>
</comment>
<feature type="signal peptide" evidence="1">
    <location>
        <begin position="1"/>
        <end position="27"/>
    </location>
</feature>
<reference evidence="2 3" key="1">
    <citation type="submission" date="2014-02" db="EMBL/GenBank/DDBJ databases">
        <authorList>
            <person name="Sears C."/>
            <person name="Carroll K."/>
            <person name="Sack B.R."/>
            <person name="Qadri F."/>
            <person name="Myers L.L."/>
            <person name="Chung G.-T."/>
            <person name="Escheverria P."/>
            <person name="Fraser C.M."/>
            <person name="Sadzewicz L."/>
            <person name="Shefchek K.A."/>
            <person name="Tallon L."/>
            <person name="Das S.P."/>
            <person name="Daugherty S."/>
            <person name="Mongodin E.F."/>
        </authorList>
    </citation>
    <scope>NUCLEOTIDE SEQUENCE [LARGE SCALE GENOMIC DNA]</scope>
    <source>
        <strain evidence="3">3988T(B)14</strain>
    </source>
</reference>
<dbReference type="AlphaFoldDB" id="A0A015TWH7"/>
<evidence type="ECO:0000256" key="1">
    <source>
        <dbReference type="SAM" id="SignalP"/>
    </source>
</evidence>
<name>A0A015TWH7_BACFG</name>
<protein>
    <recommendedName>
        <fullName evidence="4">Outer membrane protein beta-barrel domain-containing protein</fullName>
    </recommendedName>
</protein>
<dbReference type="Pfam" id="PF19515">
    <property type="entry name" value="DUF6048"/>
    <property type="match status" value="1"/>
</dbReference>
<keyword evidence="1" id="KW-0732">Signal</keyword>
<evidence type="ECO:0008006" key="4">
    <source>
        <dbReference type="Google" id="ProtNLM"/>
    </source>
</evidence>
<dbReference type="EMBL" id="JGCY01000247">
    <property type="protein sequence ID" value="EXY75126.1"/>
    <property type="molecule type" value="Genomic_DNA"/>
</dbReference>
<dbReference type="InterPro" id="IPR046111">
    <property type="entry name" value="DUF6048"/>
</dbReference>
<sequence length="250" mass="27880">MEQKISKYSTATIVSLLCLIFSLPLQAQQQRAGARPAVKQKAKEEIKADTIPFYNGTYVGVDLFGLGSKLLGGDFLSSEVNVRVNLKKKFIPTVEIGFGQTDTWSDTGIHYKSAAPYFRVGADYNVVKEYLYVGLRYGFSSFKYDISSTPFSDPIYGGSMANPGLIDGIWGGSVPYHYNGLKSNMQWLELVAGVNVQIYKSFYMGWTLRFKFKTAGSISEHGNPWYVPGFGEYDSSNIGITYTLIYKLPF</sequence>
<evidence type="ECO:0000313" key="3">
    <source>
        <dbReference type="Proteomes" id="UP000020529"/>
    </source>
</evidence>
<accession>A0A015TWH7</accession>
<dbReference type="RefSeq" id="WP_022347190.1">
    <property type="nucleotide sequence ID" value="NZ_JGCY01000247.1"/>
</dbReference>
<organism evidence="2 3">
    <name type="scientific">Bacteroides fragilis str. 3988T(B)14</name>
    <dbReference type="NCBI Taxonomy" id="1339315"/>
    <lineage>
        <taxon>Bacteria</taxon>
        <taxon>Pseudomonadati</taxon>
        <taxon>Bacteroidota</taxon>
        <taxon>Bacteroidia</taxon>
        <taxon>Bacteroidales</taxon>
        <taxon>Bacteroidaceae</taxon>
        <taxon>Bacteroides</taxon>
    </lineage>
</organism>